<dbReference type="InterPro" id="IPR050194">
    <property type="entry name" value="Glycosyltransferase_grp1"/>
</dbReference>
<comment type="caution">
    <text evidence="4">The sequence shown here is derived from an EMBL/GenBank/DDBJ whole genome shotgun (WGS) entry which is preliminary data.</text>
</comment>
<evidence type="ECO:0000313" key="5">
    <source>
        <dbReference type="Proteomes" id="UP001500457"/>
    </source>
</evidence>
<keyword evidence="1" id="KW-0328">Glycosyltransferase</keyword>
<dbReference type="InterPro" id="IPR028098">
    <property type="entry name" value="Glyco_trans_4-like_N"/>
</dbReference>
<proteinExistence type="predicted"/>
<keyword evidence="5" id="KW-1185">Reference proteome</keyword>
<dbReference type="Gene3D" id="3.40.50.2000">
    <property type="entry name" value="Glycogen Phosphorylase B"/>
    <property type="match status" value="2"/>
</dbReference>
<evidence type="ECO:0000256" key="1">
    <source>
        <dbReference type="ARBA" id="ARBA00022676"/>
    </source>
</evidence>
<dbReference type="PANTHER" id="PTHR45947:SF3">
    <property type="entry name" value="SULFOQUINOVOSYL TRANSFERASE SQD2"/>
    <property type="match status" value="1"/>
</dbReference>
<dbReference type="Pfam" id="PF13439">
    <property type="entry name" value="Glyco_transf_4"/>
    <property type="match status" value="1"/>
</dbReference>
<protein>
    <submittedName>
        <fullName evidence="4">Glycosyltransferase</fullName>
    </submittedName>
</protein>
<evidence type="ECO:0000259" key="3">
    <source>
        <dbReference type="Pfam" id="PF13439"/>
    </source>
</evidence>
<dbReference type="RefSeq" id="WP_274229657.1">
    <property type="nucleotide sequence ID" value="NZ_BAABHQ010000002.1"/>
</dbReference>
<dbReference type="Pfam" id="PF13692">
    <property type="entry name" value="Glyco_trans_1_4"/>
    <property type="match status" value="1"/>
</dbReference>
<dbReference type="SUPFAM" id="SSF53756">
    <property type="entry name" value="UDP-Glycosyltransferase/glycogen phosphorylase"/>
    <property type="match status" value="1"/>
</dbReference>
<feature type="domain" description="Glycosyltransferase subfamily 4-like N-terminal" evidence="3">
    <location>
        <begin position="13"/>
        <end position="170"/>
    </location>
</feature>
<organism evidence="4 5">
    <name type="scientific">Actinomycetospora straminea</name>
    <dbReference type="NCBI Taxonomy" id="663607"/>
    <lineage>
        <taxon>Bacteria</taxon>
        <taxon>Bacillati</taxon>
        <taxon>Actinomycetota</taxon>
        <taxon>Actinomycetes</taxon>
        <taxon>Pseudonocardiales</taxon>
        <taxon>Pseudonocardiaceae</taxon>
        <taxon>Actinomycetospora</taxon>
    </lineage>
</organism>
<dbReference type="EMBL" id="BAABHQ010000002">
    <property type="protein sequence ID" value="GAA4864436.1"/>
    <property type="molecule type" value="Genomic_DNA"/>
</dbReference>
<gene>
    <name evidence="4" type="ORF">GCM10023203_10410</name>
</gene>
<accession>A0ABP9DZ19</accession>
<reference evidence="5" key="1">
    <citation type="journal article" date="2019" name="Int. J. Syst. Evol. Microbiol.">
        <title>The Global Catalogue of Microorganisms (GCM) 10K type strain sequencing project: providing services to taxonomists for standard genome sequencing and annotation.</title>
        <authorList>
            <consortium name="The Broad Institute Genomics Platform"/>
            <consortium name="The Broad Institute Genome Sequencing Center for Infectious Disease"/>
            <person name="Wu L."/>
            <person name="Ma J."/>
        </authorList>
    </citation>
    <scope>NUCLEOTIDE SEQUENCE [LARGE SCALE GENOMIC DNA]</scope>
    <source>
        <strain evidence="5">JCM 17983</strain>
    </source>
</reference>
<sequence>MKVLHVITGLAAGGAEQQLRLLCAHSGVQCEVAVLTNPGLVAEAIAAGGTPVVDIGMRSNRDIRALGRLVRLMRSGRYDCVHTHLFRAGLFGRLAARIARVPRVVATEHSLGASHIEGRPVSRRGIRTLYRFGESLGDRTIAVSRHTADIMLSWGIPASKVTVVPNGIDSAELRFSARRRAEVRAELGIGPATPLVAGCGRLVSGKRFEVLLEAVAKYRTHEALLIGSGPAEGELRRAAGELGIADRVHFTGEVSDVPGLLSAADVLASPSAEETYGLAIIEALACGLPVVYAACPALEERADALGPWARRTEPTAERFAEAIDDVLAVRGPLATASSRTAWPVVDVYDIRRLVSQIESLYSLTGEANR</sequence>
<dbReference type="PANTHER" id="PTHR45947">
    <property type="entry name" value="SULFOQUINOVOSYL TRANSFERASE SQD2"/>
    <property type="match status" value="1"/>
</dbReference>
<evidence type="ECO:0000256" key="2">
    <source>
        <dbReference type="ARBA" id="ARBA00022679"/>
    </source>
</evidence>
<keyword evidence="2" id="KW-0808">Transferase</keyword>
<dbReference type="Proteomes" id="UP001500457">
    <property type="component" value="Unassembled WGS sequence"/>
</dbReference>
<name>A0ABP9DZ19_9PSEU</name>
<evidence type="ECO:0000313" key="4">
    <source>
        <dbReference type="EMBL" id="GAA4864436.1"/>
    </source>
</evidence>